<dbReference type="AlphaFoldDB" id="A0A317PC89"/>
<evidence type="ECO:0000313" key="4">
    <source>
        <dbReference type="Proteomes" id="UP000246352"/>
    </source>
</evidence>
<dbReference type="SUPFAM" id="SSF52151">
    <property type="entry name" value="FabD/lysophospholipase-like"/>
    <property type="match status" value="1"/>
</dbReference>
<feature type="transmembrane region" description="Helical" evidence="2">
    <location>
        <begin position="226"/>
        <end position="246"/>
    </location>
</feature>
<dbReference type="InterPro" id="IPR016035">
    <property type="entry name" value="Acyl_Trfase/lysoPLipase"/>
</dbReference>
<dbReference type="GO" id="GO:0004623">
    <property type="term" value="F:phospholipase A2 activity"/>
    <property type="evidence" value="ECO:0007669"/>
    <property type="project" value="TreeGrafter"/>
</dbReference>
<dbReference type="GO" id="GO:0046475">
    <property type="term" value="P:glycerophospholipid catabolic process"/>
    <property type="evidence" value="ECO:0007669"/>
    <property type="project" value="TreeGrafter"/>
</dbReference>
<keyword evidence="4" id="KW-1185">Reference proteome</keyword>
<dbReference type="RefSeq" id="WP_146215661.1">
    <property type="nucleotide sequence ID" value="NZ_QGTR01000010.1"/>
</dbReference>
<organism evidence="3 4">
    <name type="scientific">Hoeflea marina</name>
    <dbReference type="NCBI Taxonomy" id="274592"/>
    <lineage>
        <taxon>Bacteria</taxon>
        <taxon>Pseudomonadati</taxon>
        <taxon>Pseudomonadota</taxon>
        <taxon>Alphaproteobacteria</taxon>
        <taxon>Hyphomicrobiales</taxon>
        <taxon>Rhizobiaceae</taxon>
        <taxon>Hoeflea</taxon>
    </lineage>
</organism>
<dbReference type="GO" id="GO:0005829">
    <property type="term" value="C:cytosol"/>
    <property type="evidence" value="ECO:0007669"/>
    <property type="project" value="TreeGrafter"/>
</dbReference>
<gene>
    <name evidence="3" type="ORF">DFR52_11042</name>
</gene>
<dbReference type="PANTHER" id="PTHR10728:SF40">
    <property type="entry name" value="PATATIN FAMILY PROTEIN"/>
    <property type="match status" value="1"/>
</dbReference>
<feature type="transmembrane region" description="Helical" evidence="2">
    <location>
        <begin position="480"/>
        <end position="499"/>
    </location>
</feature>
<accession>A0A317PC89</accession>
<evidence type="ECO:0000256" key="2">
    <source>
        <dbReference type="SAM" id="Phobius"/>
    </source>
</evidence>
<feature type="transmembrane region" description="Helical" evidence="2">
    <location>
        <begin position="267"/>
        <end position="291"/>
    </location>
</feature>
<dbReference type="EMBL" id="QGTR01000010">
    <property type="protein sequence ID" value="PWV95513.1"/>
    <property type="molecule type" value="Genomic_DNA"/>
</dbReference>
<feature type="transmembrane region" description="Helical" evidence="2">
    <location>
        <begin position="355"/>
        <end position="379"/>
    </location>
</feature>
<proteinExistence type="predicted"/>
<feature type="transmembrane region" description="Helical" evidence="2">
    <location>
        <begin position="167"/>
        <end position="188"/>
    </location>
</feature>
<feature type="compositionally biased region" description="Basic and acidic residues" evidence="1">
    <location>
        <begin position="111"/>
        <end position="138"/>
    </location>
</feature>
<name>A0A317PC89_9HYPH</name>
<protein>
    <recommendedName>
        <fullName evidence="5">Patatin-like phospholipase</fullName>
    </recommendedName>
</protein>
<keyword evidence="2" id="KW-0812">Transmembrane</keyword>
<feature type="transmembrane region" description="Helical" evidence="2">
    <location>
        <begin position="311"/>
        <end position="334"/>
    </location>
</feature>
<comment type="caution">
    <text evidence="3">The sequence shown here is derived from an EMBL/GenBank/DDBJ whole genome shotgun (WGS) entry which is preliminary data.</text>
</comment>
<evidence type="ECO:0008006" key="5">
    <source>
        <dbReference type="Google" id="ProtNLM"/>
    </source>
</evidence>
<sequence>MRQGENHNYDFAQIRNEEYDAVIKRRAAKDGRGPAGRMGNVPEGLFGIGLSGGGIRSSSFCLGVLQSLHTQGLISRLDYLSTVSGGGHIGASMVAAMSRGAERGQFPFAGDPRKRPDHAVLPDSDKASRDDVRDSEPVSHIRDHSRYLIPNGMSDILPSFAVLARGLAVNAFLILALIVPLATITVIANPTAADLKKSILVQVFSGLFPIAGIDCRTTGGLCDFPFLATGVLAAITVVYLVAWGLWRSLPERHGLNRTKTDKELTSQGTWVTGTLSAMTILALLTEVQGPILEFLFNYAASSEENRRTIPSIAAVLIAFATATAGLRGTLADWIQKAMKNATVAIKLRAIASKAIFMAAGLIVPVLIYAAYLALTLWGISSKDEYRFDVVDYPMAPSFLFSPTLTFWLAIIAGVLVLWECWIFVVRRQGREMLRIFGALVTTDKNTFGKGMLAVAAFAAFLICAVLITRTGSNGSEMVNIYLLVTAIVLMLTINFSENANGLHRLYRERLSAAFRLGADIVGPGPLLLSNIDQANAPYLLVNATLNARQRSALGPAADTMSLQNEAEDRAATTKAVEHGDTRLRETDPVKRGRNAEFFIFSGSFVGSDLTGYVRSTLMQDNLKQLDLATAVAISGAAVSSSMGRVRIGLLRPTMALLNLRLGYWMPNPRFVKPVSYENPSGRPALEYTRWYDFFRAYLIAESFGLLSDDAAKVYLTDGGHIDNIGLYQLLKRECRIIIVADAEADPAMTFGALVDAERFARIDLGVRINIKWAPIRAAALKRKENLEQDVPEDSELHDCHFAIGDIDYGEGKKGILLYVKAAVTGDEPDYVLDYERRYPSFPHESTGDQFFSEEQMEAYRALGFHAMSRALSDPDPKKHIRERPEESTQRLAELKKQLGLWGAPH</sequence>
<evidence type="ECO:0000256" key="1">
    <source>
        <dbReference type="SAM" id="MobiDB-lite"/>
    </source>
</evidence>
<dbReference type="Proteomes" id="UP000246352">
    <property type="component" value="Unassembled WGS sequence"/>
</dbReference>
<dbReference type="OrthoDB" id="100544at2"/>
<dbReference type="PANTHER" id="PTHR10728">
    <property type="entry name" value="CYTOSOLIC PHOSPHOLIPASE A2"/>
    <property type="match status" value="1"/>
</dbReference>
<keyword evidence="2" id="KW-0472">Membrane</keyword>
<dbReference type="Gene3D" id="3.40.1090.10">
    <property type="entry name" value="Cytosolic phospholipase A2 catalytic domain"/>
    <property type="match status" value="2"/>
</dbReference>
<evidence type="ECO:0000313" key="3">
    <source>
        <dbReference type="EMBL" id="PWV95513.1"/>
    </source>
</evidence>
<reference evidence="3 4" key="1">
    <citation type="submission" date="2018-05" db="EMBL/GenBank/DDBJ databases">
        <title>Genomic Encyclopedia of Type Strains, Phase IV (KMG-IV): sequencing the most valuable type-strain genomes for metagenomic binning, comparative biology and taxonomic classification.</title>
        <authorList>
            <person name="Goeker M."/>
        </authorList>
    </citation>
    <scope>NUCLEOTIDE SEQUENCE [LARGE SCALE GENOMIC DNA]</scope>
    <source>
        <strain evidence="3 4">DSM 16791</strain>
    </source>
</reference>
<keyword evidence="2" id="KW-1133">Transmembrane helix</keyword>
<feature type="transmembrane region" description="Helical" evidence="2">
    <location>
        <begin position="399"/>
        <end position="425"/>
    </location>
</feature>
<feature type="transmembrane region" description="Helical" evidence="2">
    <location>
        <begin position="446"/>
        <end position="468"/>
    </location>
</feature>
<feature type="region of interest" description="Disordered" evidence="1">
    <location>
        <begin position="105"/>
        <end position="138"/>
    </location>
</feature>